<evidence type="ECO:0008006" key="4">
    <source>
        <dbReference type="Google" id="ProtNLM"/>
    </source>
</evidence>
<dbReference type="RefSeq" id="WP_099620524.1">
    <property type="nucleotide sequence ID" value="NZ_CP024201.1"/>
</dbReference>
<name>A0A2D2ATH2_9CAUL</name>
<organism evidence="2 3">
    <name type="scientific">Caulobacter mirabilis</name>
    <dbReference type="NCBI Taxonomy" id="69666"/>
    <lineage>
        <taxon>Bacteria</taxon>
        <taxon>Pseudomonadati</taxon>
        <taxon>Pseudomonadota</taxon>
        <taxon>Alphaproteobacteria</taxon>
        <taxon>Caulobacterales</taxon>
        <taxon>Caulobacteraceae</taxon>
        <taxon>Caulobacter</taxon>
    </lineage>
</organism>
<dbReference type="PANTHER" id="PTHR36302:SF1">
    <property type="entry name" value="COPPER CHAPERONE PCU(A)C"/>
    <property type="match status" value="1"/>
</dbReference>
<protein>
    <recommendedName>
        <fullName evidence="4">Copper chaperone PCu(A)C</fullName>
    </recommendedName>
</protein>
<dbReference type="Pfam" id="PF04314">
    <property type="entry name" value="PCuAC"/>
    <property type="match status" value="1"/>
</dbReference>
<dbReference type="InterPro" id="IPR007410">
    <property type="entry name" value="LpqE-like"/>
</dbReference>
<feature type="chain" id="PRO_5013904456" description="Copper chaperone PCu(A)C" evidence="1">
    <location>
        <begin position="27"/>
        <end position="166"/>
    </location>
</feature>
<accession>A0A2D2ATH2</accession>
<dbReference type="Proteomes" id="UP000228945">
    <property type="component" value="Chromosome"/>
</dbReference>
<evidence type="ECO:0000313" key="2">
    <source>
        <dbReference type="EMBL" id="ATQ41267.1"/>
    </source>
</evidence>
<reference evidence="2 3" key="1">
    <citation type="submission" date="2017-10" db="EMBL/GenBank/DDBJ databases">
        <title>Genome sequence of Caulobacter mirabilis FWC38.</title>
        <authorList>
            <person name="Fiebig A."/>
            <person name="Crosson S."/>
        </authorList>
    </citation>
    <scope>NUCLEOTIDE SEQUENCE [LARGE SCALE GENOMIC DNA]</scope>
    <source>
        <strain evidence="2 3">FWC 38</strain>
    </source>
</reference>
<sequence>MKALYAAPLLAPILALALAACSPAKAPVPPTYDVAGVKVAGPYSRPAAQGGNGAGFFSLTNGNTGPDILFSVESPIADHVEIHESSVEGGMMKMQHLERGVPLRAGETVEFKPGGKHLMFIGLKQALKPGDKIPATFVLEHAGRVPVELTVQGGAPKGAGMDHSAH</sequence>
<dbReference type="Gene3D" id="2.60.40.1890">
    <property type="entry name" value="PCu(A)C copper chaperone"/>
    <property type="match status" value="1"/>
</dbReference>
<keyword evidence="1" id="KW-0732">Signal</keyword>
<evidence type="ECO:0000256" key="1">
    <source>
        <dbReference type="SAM" id="SignalP"/>
    </source>
</evidence>
<keyword evidence="3" id="KW-1185">Reference proteome</keyword>
<dbReference type="InterPro" id="IPR036182">
    <property type="entry name" value="PCuAC_sf"/>
</dbReference>
<evidence type="ECO:0000313" key="3">
    <source>
        <dbReference type="Proteomes" id="UP000228945"/>
    </source>
</evidence>
<dbReference type="PANTHER" id="PTHR36302">
    <property type="entry name" value="BLR7088 PROTEIN"/>
    <property type="match status" value="1"/>
</dbReference>
<gene>
    <name evidence="2" type="ORF">CSW64_02000</name>
</gene>
<dbReference type="OrthoDB" id="9796962at2"/>
<dbReference type="SUPFAM" id="SSF110087">
    <property type="entry name" value="DR1885-like metal-binding protein"/>
    <property type="match status" value="1"/>
</dbReference>
<proteinExistence type="predicted"/>
<dbReference type="PROSITE" id="PS51257">
    <property type="entry name" value="PROKAR_LIPOPROTEIN"/>
    <property type="match status" value="1"/>
</dbReference>
<dbReference type="EMBL" id="CP024201">
    <property type="protein sequence ID" value="ATQ41267.1"/>
    <property type="molecule type" value="Genomic_DNA"/>
</dbReference>
<dbReference type="InterPro" id="IPR058248">
    <property type="entry name" value="Lxx211020-like"/>
</dbReference>
<feature type="signal peptide" evidence="1">
    <location>
        <begin position="1"/>
        <end position="26"/>
    </location>
</feature>
<dbReference type="KEGG" id="cmb:CSW64_02000"/>
<dbReference type="AlphaFoldDB" id="A0A2D2ATH2"/>